<reference evidence="10" key="1">
    <citation type="submission" date="2015-09" db="EMBL/GenBank/DDBJ databases">
        <authorList>
            <person name="Rodrigo-Torres Lidia"/>
            <person name="Arahal R.David."/>
        </authorList>
    </citation>
    <scope>NUCLEOTIDE SEQUENCE [LARGE SCALE GENOMIC DNA]</scope>
    <source>
        <strain evidence="10">CECT 7735</strain>
    </source>
</reference>
<keyword evidence="2" id="KW-0001">2Fe-2S</keyword>
<dbReference type="Gene3D" id="3.40.50.80">
    <property type="entry name" value="Nucleotide-binding domain of ferredoxin-NADP reductase (FNR) module"/>
    <property type="match status" value="1"/>
</dbReference>
<proteinExistence type="predicted"/>
<keyword evidence="1" id="KW-0285">Flavoprotein</keyword>
<name>A0A0P1IFM9_9RHOB</name>
<dbReference type="InterPro" id="IPR012675">
    <property type="entry name" value="Beta-grasp_dom_sf"/>
</dbReference>
<dbReference type="GO" id="GO:0046872">
    <property type="term" value="F:metal ion binding"/>
    <property type="evidence" value="ECO:0007669"/>
    <property type="project" value="UniProtKB-KW"/>
</dbReference>
<keyword evidence="4 9" id="KW-0560">Oxidoreductase</keyword>
<keyword evidence="5" id="KW-0408">Iron</keyword>
<keyword evidence="9" id="KW-0223">Dioxygenase</keyword>
<evidence type="ECO:0000313" key="9">
    <source>
        <dbReference type="EMBL" id="CUJ88343.1"/>
    </source>
</evidence>
<feature type="domain" description="FAD-binding FR-type" evidence="8">
    <location>
        <begin position="2"/>
        <end position="107"/>
    </location>
</feature>
<dbReference type="PANTHER" id="PTHR47354:SF1">
    <property type="entry name" value="CARNITINE MONOOXYGENASE REDUCTASE SUBUNIT"/>
    <property type="match status" value="1"/>
</dbReference>
<dbReference type="CDD" id="cd00207">
    <property type="entry name" value="fer2"/>
    <property type="match status" value="1"/>
</dbReference>
<sequence>MISKLNLKVVEIEDLSPLVKRFRFEDPDKAALPVFSGGAHVSVEMPDGEMLRHNSYSLISDPYDATGYEIAVRREDQGRGGSKFMHEKVAVGDILKLSMPANLFQLDLRAKKHVLIGGGIGITPFLSQMRQLEMHGQAYELHYATHSREEAAGLALLPEAAHIHVHISEDGSRMDLGAMLADQPLGCHVYTCGPEGLIAAVAEQAAMLGWPATSVHSEAFTAPPPGAPFEVTIASTGQVVPVAANQSLLEALEAASVVVDYSCRGGGCGRCETTVTSCDGDIEHNDFWLSKEERAEKKKIMPCMSRFKGLALVLDL</sequence>
<dbReference type="InterPro" id="IPR017927">
    <property type="entry name" value="FAD-bd_FR_type"/>
</dbReference>
<accession>A0A0P1IFM9</accession>
<dbReference type="InterPro" id="IPR036010">
    <property type="entry name" value="2Fe-2S_ferredoxin-like_sf"/>
</dbReference>
<dbReference type="Pfam" id="PF00970">
    <property type="entry name" value="FAD_binding_6"/>
    <property type="match status" value="1"/>
</dbReference>
<keyword evidence="10" id="KW-1185">Reference proteome</keyword>
<dbReference type="InterPro" id="IPR054582">
    <property type="entry name" value="DmmA-like_N"/>
</dbReference>
<dbReference type="EC" id="1.-.-.-" evidence="9"/>
<dbReference type="CDD" id="cd06185">
    <property type="entry name" value="PDR_like"/>
    <property type="match status" value="1"/>
</dbReference>
<dbReference type="PROSITE" id="PS51384">
    <property type="entry name" value="FAD_FR"/>
    <property type="match status" value="1"/>
</dbReference>
<dbReference type="AlphaFoldDB" id="A0A0P1IFM9"/>
<dbReference type="STRING" id="1715693.PH7735_00901"/>
<dbReference type="SUPFAM" id="SSF63380">
    <property type="entry name" value="Riboflavin synthase domain-like"/>
    <property type="match status" value="1"/>
</dbReference>
<dbReference type="GeneID" id="83879970"/>
<dbReference type="Pfam" id="PF00111">
    <property type="entry name" value="Fer2"/>
    <property type="match status" value="1"/>
</dbReference>
<dbReference type="PROSITE" id="PS51085">
    <property type="entry name" value="2FE2S_FER_2"/>
    <property type="match status" value="1"/>
</dbReference>
<dbReference type="InterPro" id="IPR008333">
    <property type="entry name" value="Cbr1-like_FAD-bd_dom"/>
</dbReference>
<dbReference type="PRINTS" id="PR00409">
    <property type="entry name" value="PHDIOXRDTASE"/>
</dbReference>
<evidence type="ECO:0000313" key="10">
    <source>
        <dbReference type="Proteomes" id="UP000051870"/>
    </source>
</evidence>
<evidence type="ECO:0000259" key="7">
    <source>
        <dbReference type="PROSITE" id="PS51085"/>
    </source>
</evidence>
<dbReference type="Proteomes" id="UP000051870">
    <property type="component" value="Unassembled WGS sequence"/>
</dbReference>
<dbReference type="InterPro" id="IPR017938">
    <property type="entry name" value="Riboflavin_synthase-like_b-brl"/>
</dbReference>
<dbReference type="Gene3D" id="3.10.20.30">
    <property type="match status" value="1"/>
</dbReference>
<dbReference type="InterPro" id="IPR050415">
    <property type="entry name" value="MRET"/>
</dbReference>
<dbReference type="RefSeq" id="WP_058310081.1">
    <property type="nucleotide sequence ID" value="NZ_CANLZE010000001.1"/>
</dbReference>
<dbReference type="SUPFAM" id="SSF52343">
    <property type="entry name" value="Ferredoxin reductase-like, C-terminal NADP-linked domain"/>
    <property type="match status" value="1"/>
</dbReference>
<dbReference type="InterPro" id="IPR039261">
    <property type="entry name" value="FNR_nucleotide-bd"/>
</dbReference>
<keyword evidence="3" id="KW-0479">Metal-binding</keyword>
<evidence type="ECO:0000256" key="6">
    <source>
        <dbReference type="ARBA" id="ARBA00023014"/>
    </source>
</evidence>
<dbReference type="Pfam" id="PF22290">
    <property type="entry name" value="DmmA-like_N"/>
    <property type="match status" value="1"/>
</dbReference>
<evidence type="ECO:0000256" key="5">
    <source>
        <dbReference type="ARBA" id="ARBA00023004"/>
    </source>
</evidence>
<evidence type="ECO:0000256" key="2">
    <source>
        <dbReference type="ARBA" id="ARBA00022714"/>
    </source>
</evidence>
<dbReference type="GO" id="GO:0051213">
    <property type="term" value="F:dioxygenase activity"/>
    <property type="evidence" value="ECO:0007669"/>
    <property type="project" value="UniProtKB-KW"/>
</dbReference>
<evidence type="ECO:0000256" key="3">
    <source>
        <dbReference type="ARBA" id="ARBA00022723"/>
    </source>
</evidence>
<feature type="domain" description="2Fe-2S ferredoxin-type" evidence="7">
    <location>
        <begin position="229"/>
        <end position="316"/>
    </location>
</feature>
<protein>
    <submittedName>
        <fullName evidence="9">Phthalate dioxygenase reductase</fullName>
        <ecNumber evidence="9">1.-.-.-</ecNumber>
    </submittedName>
</protein>
<dbReference type="GO" id="GO:0051537">
    <property type="term" value="F:2 iron, 2 sulfur cluster binding"/>
    <property type="evidence" value="ECO:0007669"/>
    <property type="project" value="UniProtKB-KW"/>
</dbReference>
<keyword evidence="6" id="KW-0411">Iron-sulfur</keyword>
<organism evidence="9 10">
    <name type="scientific">Shimia thalassica</name>
    <dbReference type="NCBI Taxonomy" id="1715693"/>
    <lineage>
        <taxon>Bacteria</taxon>
        <taxon>Pseudomonadati</taxon>
        <taxon>Pseudomonadota</taxon>
        <taxon>Alphaproteobacteria</taxon>
        <taxon>Rhodobacterales</taxon>
        <taxon>Roseobacteraceae</taxon>
    </lineage>
</organism>
<dbReference type="InterPro" id="IPR001041">
    <property type="entry name" value="2Fe-2S_ferredoxin-type"/>
</dbReference>
<evidence type="ECO:0000259" key="8">
    <source>
        <dbReference type="PROSITE" id="PS51384"/>
    </source>
</evidence>
<dbReference type="Gene3D" id="2.40.30.10">
    <property type="entry name" value="Translation factors"/>
    <property type="match status" value="1"/>
</dbReference>
<evidence type="ECO:0000256" key="1">
    <source>
        <dbReference type="ARBA" id="ARBA00022630"/>
    </source>
</evidence>
<dbReference type="EMBL" id="CYTW01000001">
    <property type="protein sequence ID" value="CUJ88343.1"/>
    <property type="molecule type" value="Genomic_DNA"/>
</dbReference>
<evidence type="ECO:0000256" key="4">
    <source>
        <dbReference type="ARBA" id="ARBA00023002"/>
    </source>
</evidence>
<dbReference type="PANTHER" id="PTHR47354">
    <property type="entry name" value="NADH OXIDOREDUCTASE HCR"/>
    <property type="match status" value="1"/>
</dbReference>
<dbReference type="SUPFAM" id="SSF54292">
    <property type="entry name" value="2Fe-2S ferredoxin-like"/>
    <property type="match status" value="1"/>
</dbReference>
<gene>
    <name evidence="9" type="primary">ophA1</name>
    <name evidence="9" type="ORF">PH7735_00901</name>
</gene>